<dbReference type="Gene3D" id="2.60.40.1280">
    <property type="match status" value="1"/>
</dbReference>
<keyword evidence="4" id="KW-0732">Signal</keyword>
<dbReference type="AlphaFoldDB" id="A0A829R679"/>
<comment type="subcellular location">
    <subcellularLocation>
        <location evidence="1">Secreted</location>
        <location evidence="1">Cell wall</location>
        <topology evidence="1">Peptidoglycan-anchor</topology>
    </subcellularLocation>
</comment>
<evidence type="ECO:0000256" key="3">
    <source>
        <dbReference type="ARBA" id="ARBA00022525"/>
    </source>
</evidence>
<feature type="non-terminal residue" evidence="9">
    <location>
        <position position="636"/>
    </location>
</feature>
<dbReference type="GO" id="GO:0007155">
    <property type="term" value="P:cell adhesion"/>
    <property type="evidence" value="ECO:0007669"/>
    <property type="project" value="InterPro"/>
</dbReference>
<keyword evidence="5" id="KW-0572">Peptidoglycan-anchor</keyword>
<evidence type="ECO:0000256" key="5">
    <source>
        <dbReference type="ARBA" id="ARBA00023088"/>
    </source>
</evidence>
<evidence type="ECO:0000256" key="2">
    <source>
        <dbReference type="ARBA" id="ARBA00022512"/>
    </source>
</evidence>
<keyword evidence="2" id="KW-0134">Cell wall</keyword>
<gene>
    <name evidence="9" type="ORF">LMUR_05512</name>
</gene>
<evidence type="ECO:0000259" key="8">
    <source>
        <dbReference type="Pfam" id="PF17961"/>
    </source>
</evidence>
<dbReference type="Gene3D" id="2.60.40.740">
    <property type="match status" value="2"/>
</dbReference>
<dbReference type="RefSeq" id="WP_036105123.1">
    <property type="nucleotide sequence ID" value="NZ_AODG01000007.1"/>
</dbReference>
<evidence type="ECO:0000256" key="1">
    <source>
        <dbReference type="ARBA" id="ARBA00004168"/>
    </source>
</evidence>
<evidence type="ECO:0000259" key="7">
    <source>
        <dbReference type="Pfam" id="PF05737"/>
    </source>
</evidence>
<dbReference type="InterPro" id="IPR011252">
    <property type="entry name" value="Fibrogen-bd_dom1"/>
</dbReference>
<evidence type="ECO:0000313" key="9">
    <source>
        <dbReference type="EMBL" id="EUJ28537.1"/>
    </source>
</evidence>
<dbReference type="GO" id="GO:0005518">
    <property type="term" value="F:collagen binding"/>
    <property type="evidence" value="ECO:0007669"/>
    <property type="project" value="InterPro"/>
</dbReference>
<proteinExistence type="predicted"/>
<dbReference type="SUPFAM" id="SSF49401">
    <property type="entry name" value="Bacterial adhesins"/>
    <property type="match status" value="3"/>
</dbReference>
<evidence type="ECO:0000313" key="10">
    <source>
        <dbReference type="Proteomes" id="UP000019251"/>
    </source>
</evidence>
<keyword evidence="3" id="KW-0964">Secreted</keyword>
<comment type="caution">
    <text evidence="9">The sequence shown here is derived from an EMBL/GenBank/DDBJ whole genome shotgun (WGS) entry which is preliminary data.</text>
</comment>
<dbReference type="EMBL" id="AODG01000007">
    <property type="protein sequence ID" value="EUJ28537.1"/>
    <property type="molecule type" value="Genomic_DNA"/>
</dbReference>
<sequence>MNKGVPRSKIIYIGLVFILVIQAFLTTIGTISVKGEEKNEEPLTLTSAHAKTDEIHLQVAVNNISEKKTFTIKYDTKVEIEKANWETSSNQTPLTLDKANHTLTISAAKNTDFQDAIVLKVTKRPTIDETVKFSYNEQNISTIFTAAKDDKNTSNKVKDITGKTGSTEKKTKIFNRKQKTPTVKKTSKAKAAAGTDIRTYFPEGNGTIITDANLVYLDKDGNVLREPIPADATVRAYYNWKIPEDIRAQIKSGDYFNFKLPDELKPLKPVQGDLKNEDGEIYAHYTVDADGNVQFVFNENVTNESDIIGSFNFDTEFDKTTIPGPGDQTIHYPEGDNLPPVDVIIKPTTDKQIDKKGEFDRTPNPTAIKWTVDFNQAMNKMTNPKITENWPDNVNYESVKVYKLVMNLDGTVKEVGEELDPNEYTVDANGNIAINGETSEAYRAVYETKIDDAAIPENGGNVTFVNTATLSDDEQPDGIDAKATVTNQYGKMLEKKQTGYDPDNQTFSWTVKYNYGEKNIPENQATITDTMSDNMDLVDSSIKINTITFDEKGKEIEGDALVGGEDYELTPTADGKFKIHFLHDIKTALKVNYQTKVNGIVTDPVAVNNKVDTDTGETSNDGGTANQAKILKFKKT</sequence>
<accession>A0A829R679</accession>
<dbReference type="InterPro" id="IPR008966">
    <property type="entry name" value="Adhesion_dom_sf"/>
</dbReference>
<dbReference type="Pfam" id="PF17961">
    <property type="entry name" value="Big_8"/>
    <property type="match status" value="1"/>
</dbReference>
<keyword evidence="6" id="KW-0472">Membrane</keyword>
<keyword evidence="6" id="KW-1133">Transmembrane helix</keyword>
<organism evidence="9 10">
    <name type="scientific">Listeria grayi FSL F6-1183</name>
    <dbReference type="NCBI Taxonomy" id="1265827"/>
    <lineage>
        <taxon>Bacteria</taxon>
        <taxon>Bacillati</taxon>
        <taxon>Bacillota</taxon>
        <taxon>Bacilli</taxon>
        <taxon>Bacillales</taxon>
        <taxon>Listeriaceae</taxon>
        <taxon>Listeria</taxon>
    </lineage>
</organism>
<feature type="domain" description="Collagen binding" evidence="7">
    <location>
        <begin position="499"/>
        <end position="598"/>
    </location>
</feature>
<dbReference type="InterPro" id="IPR008456">
    <property type="entry name" value="Collagen-bd_dom"/>
</dbReference>
<keyword evidence="6" id="KW-0812">Transmembrane</keyword>
<evidence type="ECO:0000256" key="6">
    <source>
        <dbReference type="SAM" id="Phobius"/>
    </source>
</evidence>
<dbReference type="Pfam" id="PF05737">
    <property type="entry name" value="Collagen_bind"/>
    <property type="match status" value="2"/>
</dbReference>
<protein>
    <submittedName>
        <fullName evidence="9">LPXTG-motif cell wall anchor domain-containing protein</fullName>
    </submittedName>
</protein>
<feature type="domain" description="Collagen binding" evidence="7">
    <location>
        <begin position="351"/>
        <end position="474"/>
    </location>
</feature>
<evidence type="ECO:0000256" key="4">
    <source>
        <dbReference type="ARBA" id="ARBA00022729"/>
    </source>
</evidence>
<reference evidence="9 10" key="1">
    <citation type="submission" date="2012-12" db="EMBL/GenBank/DDBJ databases">
        <title>Novel taxa of Listeriaceae from agricultural environments in the United States.</title>
        <authorList>
            <person name="den Bakker H.C."/>
            <person name="Allred A."/>
            <person name="Warchocki S."/>
            <person name="Wright E.M."/>
            <person name="Burrell A."/>
            <person name="Nightingale K.K."/>
            <person name="Kephart D."/>
            <person name="Wiedmann M."/>
        </authorList>
    </citation>
    <scope>NUCLEOTIDE SEQUENCE [LARGE SCALE GENOMIC DNA]</scope>
    <source>
        <strain evidence="9 10">FSL F6-1183</strain>
    </source>
</reference>
<dbReference type="Proteomes" id="UP000019251">
    <property type="component" value="Unassembled WGS sequence"/>
</dbReference>
<name>A0A829R679_LISGR</name>
<dbReference type="InterPro" id="IPR041171">
    <property type="entry name" value="SDR_Ig"/>
</dbReference>
<feature type="domain" description="SDR-like Ig" evidence="8">
    <location>
        <begin position="236"/>
        <end position="324"/>
    </location>
</feature>
<feature type="transmembrane region" description="Helical" evidence="6">
    <location>
        <begin position="12"/>
        <end position="33"/>
    </location>
</feature>